<dbReference type="GO" id="GO:0046872">
    <property type="term" value="F:metal ion binding"/>
    <property type="evidence" value="ECO:0007669"/>
    <property type="project" value="UniProtKB-KW"/>
</dbReference>
<comment type="pathway">
    <text evidence="2">Cofactor biosynthesis; NAD(+) biosynthesis; quinolinate from iminoaspartate: step 1/1.</text>
</comment>
<evidence type="ECO:0000256" key="2">
    <source>
        <dbReference type="ARBA" id="ARBA00005065"/>
    </source>
</evidence>
<keyword evidence="4" id="KW-0004">4Fe-4S</keyword>
<keyword evidence="7" id="KW-0479">Metal-binding</keyword>
<dbReference type="FunFam" id="3.40.50.10800:FF:000006">
    <property type="entry name" value="Quinolinate synthase, chloroplastic"/>
    <property type="match status" value="1"/>
</dbReference>
<keyword evidence="11" id="KW-1185">Reference proteome</keyword>
<dbReference type="GO" id="GO:0019363">
    <property type="term" value="P:pyridine nucleotide biosynthetic process"/>
    <property type="evidence" value="ECO:0007669"/>
    <property type="project" value="UniProtKB-KW"/>
</dbReference>
<dbReference type="PANTHER" id="PTHR30573">
    <property type="entry name" value="QUINOLINATE SYNTHETASE A"/>
    <property type="match status" value="1"/>
</dbReference>
<proteinExistence type="predicted"/>
<evidence type="ECO:0000256" key="9">
    <source>
        <dbReference type="ARBA" id="ARBA00023014"/>
    </source>
</evidence>
<keyword evidence="5" id="KW-0662">Pyridine nucleotide biosynthesis</keyword>
<accession>A0ABD3PTY6</accession>
<evidence type="ECO:0000256" key="4">
    <source>
        <dbReference type="ARBA" id="ARBA00022485"/>
    </source>
</evidence>
<dbReference type="Gene3D" id="3.40.50.10800">
    <property type="entry name" value="NadA-like"/>
    <property type="match status" value="2"/>
</dbReference>
<sequence length="601" mass="64779">MLLRSAARRLAVPLRRSRNHFAVAAGVTSEAEDHCDVSPNWRAFRSPASQRSQQVRMSTMTVPSAPPAQQISAFPSLLIGPSGHLTPRGSFAEAQASFLEPPADVVEQLLTQLLRLNVGIVAHYYMDVELQGVLHAIKKRQLALHKQGVPGVPATPLVAIADSLKMGDDAVLMCKDAGVSSVICLGVDFMSESVHAILSRNGFADVPVYRAAQRHIGCSLAESAETDNYRAWLTRCASSAQKSLHVVYINTSLETKAVSSSILPTITCTSSNVLQTILQASAQLGPQNLQICYGPDTYMGENLISLLDAVLTSNSGQGWDDSRIASQLHPQHNRATIRALRDNINVYPSGNCVVHHMFGQSVVDTVAKSYSDAYVTAHLEVPGEMFQIALQKSLSDEGVVGSTSNILNFIERKVEEAAKSNSNSSTHNSDGTAEKKRLKFILGTEAGMVTSIVRSVQDILDANSCGNVEAEIIFPVSSDAVMAVEETNTNIAEPIQKLEVVPGVSGGEGCSTAGGCATCPFMKMNDLDAVQDIVEMIQSRGTNKDSELKLSKHLPPNRLKGKTIGGRDAIELGSEPIVFMREFMKTKKLSEDLVRRIEAEA</sequence>
<name>A0ABD3PTY6_9STRA</name>
<dbReference type="PANTHER" id="PTHR30573:SF0">
    <property type="entry name" value="QUINOLINATE SYNTHASE, CHLOROPLASTIC"/>
    <property type="match status" value="1"/>
</dbReference>
<dbReference type="Pfam" id="PF02445">
    <property type="entry name" value="NadA"/>
    <property type="match status" value="1"/>
</dbReference>
<organism evidence="10 11">
    <name type="scientific">Cyclotella cryptica</name>
    <dbReference type="NCBI Taxonomy" id="29204"/>
    <lineage>
        <taxon>Eukaryota</taxon>
        <taxon>Sar</taxon>
        <taxon>Stramenopiles</taxon>
        <taxon>Ochrophyta</taxon>
        <taxon>Bacillariophyta</taxon>
        <taxon>Coscinodiscophyceae</taxon>
        <taxon>Thalassiosirophycidae</taxon>
        <taxon>Stephanodiscales</taxon>
        <taxon>Stephanodiscaceae</taxon>
        <taxon>Cyclotella</taxon>
    </lineage>
</organism>
<dbReference type="GO" id="GO:0016740">
    <property type="term" value="F:transferase activity"/>
    <property type="evidence" value="ECO:0007669"/>
    <property type="project" value="UniProtKB-KW"/>
</dbReference>
<evidence type="ECO:0000256" key="3">
    <source>
        <dbReference type="ARBA" id="ARBA00012669"/>
    </source>
</evidence>
<gene>
    <name evidence="10" type="ORF">HJC23_010025</name>
</gene>
<dbReference type="SUPFAM" id="SSF142754">
    <property type="entry name" value="NadA-like"/>
    <property type="match status" value="1"/>
</dbReference>
<dbReference type="EMBL" id="JABMIG020000123">
    <property type="protein sequence ID" value="KAL3790746.1"/>
    <property type="molecule type" value="Genomic_DNA"/>
</dbReference>
<comment type="cofactor">
    <cofactor evidence="1">
        <name>[4Fe-4S] cluster</name>
        <dbReference type="ChEBI" id="CHEBI:49883"/>
    </cofactor>
</comment>
<evidence type="ECO:0000256" key="7">
    <source>
        <dbReference type="ARBA" id="ARBA00022723"/>
    </source>
</evidence>
<comment type="caution">
    <text evidence="10">The sequence shown here is derived from an EMBL/GenBank/DDBJ whole genome shotgun (WGS) entry which is preliminary data.</text>
</comment>
<dbReference type="Proteomes" id="UP001516023">
    <property type="component" value="Unassembled WGS sequence"/>
</dbReference>
<dbReference type="GO" id="GO:0051539">
    <property type="term" value="F:4 iron, 4 sulfur cluster binding"/>
    <property type="evidence" value="ECO:0007669"/>
    <property type="project" value="UniProtKB-KW"/>
</dbReference>
<protein>
    <recommendedName>
        <fullName evidence="3">quinolinate synthase</fullName>
        <ecNumber evidence="3">2.5.1.72</ecNumber>
    </recommendedName>
</protein>
<evidence type="ECO:0000313" key="10">
    <source>
        <dbReference type="EMBL" id="KAL3790746.1"/>
    </source>
</evidence>
<dbReference type="EC" id="2.5.1.72" evidence="3"/>
<keyword evidence="6" id="KW-0808">Transferase</keyword>
<dbReference type="InterPro" id="IPR003473">
    <property type="entry name" value="NadA"/>
</dbReference>
<dbReference type="AlphaFoldDB" id="A0ABD3PTY6"/>
<evidence type="ECO:0000313" key="11">
    <source>
        <dbReference type="Proteomes" id="UP001516023"/>
    </source>
</evidence>
<keyword evidence="9" id="KW-0411">Iron-sulfur</keyword>
<evidence type="ECO:0000256" key="6">
    <source>
        <dbReference type="ARBA" id="ARBA00022679"/>
    </source>
</evidence>
<evidence type="ECO:0000256" key="8">
    <source>
        <dbReference type="ARBA" id="ARBA00023004"/>
    </source>
</evidence>
<evidence type="ECO:0000256" key="5">
    <source>
        <dbReference type="ARBA" id="ARBA00022642"/>
    </source>
</evidence>
<dbReference type="InterPro" id="IPR036094">
    <property type="entry name" value="NadA_sf"/>
</dbReference>
<evidence type="ECO:0000256" key="1">
    <source>
        <dbReference type="ARBA" id="ARBA00001966"/>
    </source>
</evidence>
<reference evidence="10 11" key="1">
    <citation type="journal article" date="2020" name="G3 (Bethesda)">
        <title>Improved Reference Genome for Cyclotella cryptica CCMP332, a Model for Cell Wall Morphogenesis, Salinity Adaptation, and Lipid Production in Diatoms (Bacillariophyta).</title>
        <authorList>
            <person name="Roberts W.R."/>
            <person name="Downey K.M."/>
            <person name="Ruck E.C."/>
            <person name="Traller J.C."/>
            <person name="Alverson A.J."/>
        </authorList>
    </citation>
    <scope>NUCLEOTIDE SEQUENCE [LARGE SCALE GENOMIC DNA]</scope>
    <source>
        <strain evidence="10 11">CCMP332</strain>
    </source>
</reference>
<keyword evidence="8" id="KW-0408">Iron</keyword>